<gene>
    <name evidence="2" type="ORF">BN1708_004000</name>
</gene>
<proteinExistence type="predicted"/>
<accession>A0A0G4LTP7</accession>
<evidence type="ECO:0000313" key="3">
    <source>
        <dbReference type="Proteomes" id="UP000044602"/>
    </source>
</evidence>
<dbReference type="Proteomes" id="UP000044602">
    <property type="component" value="Unassembled WGS sequence"/>
</dbReference>
<feature type="non-terminal residue" evidence="2">
    <location>
        <position position="1"/>
    </location>
</feature>
<dbReference type="AlphaFoldDB" id="A0A0G4LTP7"/>
<sequence>RPRGRKKLARPESGPKKLFAKRRPRRLMKTATAKETTIVTVTRMVTRKASRALARLLKRPLERRRMGMPARGRNARQKGTLTRDPRPRKRRKIQNPKSRNPRVLWTSNGNVAFCFPMACLVLDR</sequence>
<evidence type="ECO:0000256" key="1">
    <source>
        <dbReference type="SAM" id="MobiDB-lite"/>
    </source>
</evidence>
<reference evidence="2 3" key="1">
    <citation type="submission" date="2015-05" db="EMBL/GenBank/DDBJ databases">
        <authorList>
            <person name="Wang D.B."/>
            <person name="Wang M."/>
        </authorList>
    </citation>
    <scope>NUCLEOTIDE SEQUENCE [LARGE SCALE GENOMIC DNA]</scope>
    <source>
        <strain evidence="2">VL1</strain>
    </source>
</reference>
<protein>
    <submittedName>
        <fullName evidence="2">Uncharacterized protein</fullName>
    </submittedName>
</protein>
<organism evidence="2 3">
    <name type="scientific">Verticillium longisporum</name>
    <name type="common">Verticillium dahliae var. longisporum</name>
    <dbReference type="NCBI Taxonomy" id="100787"/>
    <lineage>
        <taxon>Eukaryota</taxon>
        <taxon>Fungi</taxon>
        <taxon>Dikarya</taxon>
        <taxon>Ascomycota</taxon>
        <taxon>Pezizomycotina</taxon>
        <taxon>Sordariomycetes</taxon>
        <taxon>Hypocreomycetidae</taxon>
        <taxon>Glomerellales</taxon>
        <taxon>Plectosphaerellaceae</taxon>
        <taxon>Verticillium</taxon>
    </lineage>
</organism>
<evidence type="ECO:0000313" key="2">
    <source>
        <dbReference type="EMBL" id="CRK25448.1"/>
    </source>
</evidence>
<keyword evidence="3" id="KW-1185">Reference proteome</keyword>
<name>A0A0G4LTP7_VERLO</name>
<dbReference type="EMBL" id="CVQH01018890">
    <property type="protein sequence ID" value="CRK25448.1"/>
    <property type="molecule type" value="Genomic_DNA"/>
</dbReference>
<feature type="region of interest" description="Disordered" evidence="1">
    <location>
        <begin position="59"/>
        <end position="103"/>
    </location>
</feature>